<sequence>MEVCKGKGESMRQQLRLFVEYVDLRLNIFRTEGNHMLPYLDTIEKNTLRYIVRCANFLLKRRREIKVDRDVETNVPSCSCHLNDNESHELGHRPVTSLYAEEYMEQQTYSQRLHDGKYSFGVDPSQFRTDFNVEKQTAVFDPEDQHYGGHHTQVHISPDLEFIDAMYLESPPTPPPSLSSRESLSTLMASDIEDLDSEFHTQQRIITGVSDIEEGAEYVEAQSHRGEDFTLSGLPHTAPSRVWLSCQPDDVQDQCSRDPVHSIAVDIERKLPKKQPATEYQRKQDWANRRETRKQQRSTAAHLMPNYLQLKKRETHFPHIDSNSLALPHVSVSEINPPAPFDWATIDELKLNIHRDCQDWMDEYMWRMKSLFSDEYRLRVEIRYVFGDDI</sequence>
<dbReference type="Proteomes" id="UP001283361">
    <property type="component" value="Unassembled WGS sequence"/>
</dbReference>
<reference evidence="2" key="1">
    <citation type="journal article" date="2023" name="G3 (Bethesda)">
        <title>A reference genome for the long-term kleptoplast-retaining sea slug Elysia crispata morphotype clarki.</title>
        <authorList>
            <person name="Eastman K.E."/>
            <person name="Pendleton A.L."/>
            <person name="Shaikh M.A."/>
            <person name="Suttiyut T."/>
            <person name="Ogas R."/>
            <person name="Tomko P."/>
            <person name="Gavelis G."/>
            <person name="Widhalm J.R."/>
            <person name="Wisecaver J.H."/>
        </authorList>
    </citation>
    <scope>NUCLEOTIDE SEQUENCE</scope>
    <source>
        <strain evidence="2">ECLA1</strain>
    </source>
</reference>
<proteinExistence type="predicted"/>
<feature type="compositionally biased region" description="Basic and acidic residues" evidence="1">
    <location>
        <begin position="280"/>
        <end position="294"/>
    </location>
</feature>
<keyword evidence="3" id="KW-1185">Reference proteome</keyword>
<feature type="region of interest" description="Disordered" evidence="1">
    <location>
        <begin position="274"/>
        <end position="295"/>
    </location>
</feature>
<gene>
    <name evidence="2" type="ORF">RRG08_046222</name>
</gene>
<comment type="caution">
    <text evidence="2">The sequence shown here is derived from an EMBL/GenBank/DDBJ whole genome shotgun (WGS) entry which is preliminary data.</text>
</comment>
<evidence type="ECO:0000256" key="1">
    <source>
        <dbReference type="SAM" id="MobiDB-lite"/>
    </source>
</evidence>
<evidence type="ECO:0000313" key="3">
    <source>
        <dbReference type="Proteomes" id="UP001283361"/>
    </source>
</evidence>
<evidence type="ECO:0000313" key="2">
    <source>
        <dbReference type="EMBL" id="KAK3751950.1"/>
    </source>
</evidence>
<name>A0AAE0YP51_9GAST</name>
<dbReference type="EMBL" id="JAWDGP010005803">
    <property type="protein sequence ID" value="KAK3751950.1"/>
    <property type="molecule type" value="Genomic_DNA"/>
</dbReference>
<organism evidence="2 3">
    <name type="scientific">Elysia crispata</name>
    <name type="common">lettuce slug</name>
    <dbReference type="NCBI Taxonomy" id="231223"/>
    <lineage>
        <taxon>Eukaryota</taxon>
        <taxon>Metazoa</taxon>
        <taxon>Spiralia</taxon>
        <taxon>Lophotrochozoa</taxon>
        <taxon>Mollusca</taxon>
        <taxon>Gastropoda</taxon>
        <taxon>Heterobranchia</taxon>
        <taxon>Euthyneura</taxon>
        <taxon>Panpulmonata</taxon>
        <taxon>Sacoglossa</taxon>
        <taxon>Placobranchoidea</taxon>
        <taxon>Plakobranchidae</taxon>
        <taxon>Elysia</taxon>
    </lineage>
</organism>
<protein>
    <submittedName>
        <fullName evidence="2">Uncharacterized protein</fullName>
    </submittedName>
</protein>
<accession>A0AAE0YP51</accession>
<dbReference type="AlphaFoldDB" id="A0AAE0YP51"/>